<dbReference type="InterPro" id="IPR016024">
    <property type="entry name" value="ARM-type_fold"/>
</dbReference>
<evidence type="ECO:0000313" key="4">
    <source>
        <dbReference type="Proteomes" id="UP001516400"/>
    </source>
</evidence>
<dbReference type="InterPro" id="IPR011989">
    <property type="entry name" value="ARM-like"/>
</dbReference>
<sequence>MDLEKLYEKYNTLIDAKSKVSEHIQDYADAIDGTQGGEKEKKLSTQIISKFFKHFPSLQNKALDAILDLCEDDDCMIRICAMKALPTMCKDSPEYISKIVYMLAQMLQLEDQEYNAVSSSLKLIYKDFSQDVIKSLFLFIQNSTDVSLREKCVTFILKTLLTTPVNGNKGEIEDTIIEESKNY</sequence>
<dbReference type="Proteomes" id="UP001516400">
    <property type="component" value="Unassembled WGS sequence"/>
</dbReference>
<evidence type="ECO:0000313" key="3">
    <source>
        <dbReference type="EMBL" id="KAL3267403.1"/>
    </source>
</evidence>
<dbReference type="InterPro" id="IPR008383">
    <property type="entry name" value="API5"/>
</dbReference>
<keyword evidence="2" id="KW-0053">Apoptosis</keyword>
<dbReference type="AlphaFoldDB" id="A0ABD2MM15"/>
<comment type="caution">
    <text evidence="3">The sequence shown here is derived from an EMBL/GenBank/DDBJ whole genome shotgun (WGS) entry which is preliminary data.</text>
</comment>
<gene>
    <name evidence="3" type="ORF">HHI36_011532</name>
</gene>
<evidence type="ECO:0000256" key="2">
    <source>
        <dbReference type="ARBA" id="ARBA00022703"/>
    </source>
</evidence>
<dbReference type="PANTHER" id="PTHR12758:SF19">
    <property type="entry name" value="APOPTOSIS INHIBITOR 5"/>
    <property type="match status" value="1"/>
</dbReference>
<organism evidence="3 4">
    <name type="scientific">Cryptolaemus montrouzieri</name>
    <dbReference type="NCBI Taxonomy" id="559131"/>
    <lineage>
        <taxon>Eukaryota</taxon>
        <taxon>Metazoa</taxon>
        <taxon>Ecdysozoa</taxon>
        <taxon>Arthropoda</taxon>
        <taxon>Hexapoda</taxon>
        <taxon>Insecta</taxon>
        <taxon>Pterygota</taxon>
        <taxon>Neoptera</taxon>
        <taxon>Endopterygota</taxon>
        <taxon>Coleoptera</taxon>
        <taxon>Polyphaga</taxon>
        <taxon>Cucujiformia</taxon>
        <taxon>Coccinelloidea</taxon>
        <taxon>Coccinellidae</taxon>
        <taxon>Scymninae</taxon>
        <taxon>Scymnini</taxon>
        <taxon>Cryptolaemus</taxon>
    </lineage>
</organism>
<dbReference type="SUPFAM" id="SSF48371">
    <property type="entry name" value="ARM repeat"/>
    <property type="match status" value="1"/>
</dbReference>
<evidence type="ECO:0000256" key="1">
    <source>
        <dbReference type="ARBA" id="ARBA00009515"/>
    </source>
</evidence>
<evidence type="ECO:0008006" key="5">
    <source>
        <dbReference type="Google" id="ProtNLM"/>
    </source>
</evidence>
<dbReference type="Pfam" id="PF05918">
    <property type="entry name" value="API5"/>
    <property type="match status" value="1"/>
</dbReference>
<proteinExistence type="inferred from homology"/>
<accession>A0ABD2MM15</accession>
<reference evidence="3 4" key="1">
    <citation type="journal article" date="2021" name="BMC Biol.">
        <title>Horizontally acquired antibacterial genes associated with adaptive radiation of ladybird beetles.</title>
        <authorList>
            <person name="Li H.S."/>
            <person name="Tang X.F."/>
            <person name="Huang Y.H."/>
            <person name="Xu Z.Y."/>
            <person name="Chen M.L."/>
            <person name="Du X.Y."/>
            <person name="Qiu B.Y."/>
            <person name="Chen P.T."/>
            <person name="Zhang W."/>
            <person name="Slipinski A."/>
            <person name="Escalona H.E."/>
            <person name="Waterhouse R.M."/>
            <person name="Zwick A."/>
            <person name="Pang H."/>
        </authorList>
    </citation>
    <scope>NUCLEOTIDE SEQUENCE [LARGE SCALE GENOMIC DNA]</scope>
    <source>
        <strain evidence="3">SYSU2018</strain>
    </source>
</reference>
<dbReference type="PANTHER" id="PTHR12758">
    <property type="entry name" value="APOPTOSIS INHIBITOR 5-RELATED"/>
    <property type="match status" value="1"/>
</dbReference>
<protein>
    <recommendedName>
        <fullName evidence="5">Apoptosis inhibitor 5</fullName>
    </recommendedName>
</protein>
<dbReference type="Gene3D" id="1.25.10.10">
    <property type="entry name" value="Leucine-rich Repeat Variant"/>
    <property type="match status" value="1"/>
</dbReference>
<name>A0ABD2MM15_9CUCU</name>
<keyword evidence="4" id="KW-1185">Reference proteome</keyword>
<dbReference type="EMBL" id="JABFTP020000001">
    <property type="protein sequence ID" value="KAL3267403.1"/>
    <property type="molecule type" value="Genomic_DNA"/>
</dbReference>
<dbReference type="GO" id="GO:0006915">
    <property type="term" value="P:apoptotic process"/>
    <property type="evidence" value="ECO:0007669"/>
    <property type="project" value="UniProtKB-KW"/>
</dbReference>
<comment type="similarity">
    <text evidence="1">Belongs to the API5 family.</text>
</comment>